<evidence type="ECO:0000256" key="1">
    <source>
        <dbReference type="SAM" id="Phobius"/>
    </source>
</evidence>
<keyword evidence="1" id="KW-0812">Transmembrane</keyword>
<dbReference type="AlphaFoldDB" id="X1B068"/>
<organism evidence="2">
    <name type="scientific">marine sediment metagenome</name>
    <dbReference type="NCBI Taxonomy" id="412755"/>
    <lineage>
        <taxon>unclassified sequences</taxon>
        <taxon>metagenomes</taxon>
        <taxon>ecological metagenomes</taxon>
    </lineage>
</organism>
<evidence type="ECO:0008006" key="3">
    <source>
        <dbReference type="Google" id="ProtNLM"/>
    </source>
</evidence>
<keyword evidence="1" id="KW-0472">Membrane</keyword>
<gene>
    <name evidence="2" type="ORF">S01H4_31097</name>
</gene>
<dbReference type="EMBL" id="BART01016117">
    <property type="protein sequence ID" value="GAG77713.1"/>
    <property type="molecule type" value="Genomic_DNA"/>
</dbReference>
<proteinExistence type="predicted"/>
<sequence>MTKLALVLIGSIATALAVAGAVLPGLPTTPFLLIALWAFARSNDKLYSWLQRLPLLQAALVEAHRFERKRAIRPAVKYLALAMAWASVVFTALTAGAAHLVLLSLVTLAAIAATIFMFCVPTDRT</sequence>
<protein>
    <recommendedName>
        <fullName evidence="3">Inner membrane protein YbaN</fullName>
    </recommendedName>
</protein>
<reference evidence="2" key="1">
    <citation type="journal article" date="2014" name="Front. Microbiol.">
        <title>High frequency of phylogenetically diverse reductive dehalogenase-homologous genes in deep subseafloor sedimentary metagenomes.</title>
        <authorList>
            <person name="Kawai M."/>
            <person name="Futagami T."/>
            <person name="Toyoda A."/>
            <person name="Takaki Y."/>
            <person name="Nishi S."/>
            <person name="Hori S."/>
            <person name="Arai W."/>
            <person name="Tsubouchi T."/>
            <person name="Morono Y."/>
            <person name="Uchiyama I."/>
            <person name="Ito T."/>
            <person name="Fujiyama A."/>
            <person name="Inagaki F."/>
            <person name="Takami H."/>
        </authorList>
    </citation>
    <scope>NUCLEOTIDE SEQUENCE</scope>
    <source>
        <strain evidence="2">Expedition CK06-06</strain>
    </source>
</reference>
<name>X1B068_9ZZZZ</name>
<dbReference type="PANTHER" id="PTHR35813:SF1">
    <property type="entry name" value="INNER MEMBRANE PROTEIN YBAN"/>
    <property type="match status" value="1"/>
</dbReference>
<dbReference type="Pfam" id="PF04304">
    <property type="entry name" value="DUF454"/>
    <property type="match status" value="1"/>
</dbReference>
<feature type="transmembrane region" description="Helical" evidence="1">
    <location>
        <begin position="100"/>
        <end position="120"/>
    </location>
</feature>
<dbReference type="InterPro" id="IPR007401">
    <property type="entry name" value="DUF454"/>
</dbReference>
<comment type="caution">
    <text evidence="2">The sequence shown here is derived from an EMBL/GenBank/DDBJ whole genome shotgun (WGS) entry which is preliminary data.</text>
</comment>
<feature type="transmembrane region" description="Helical" evidence="1">
    <location>
        <begin position="75"/>
        <end position="94"/>
    </location>
</feature>
<evidence type="ECO:0000313" key="2">
    <source>
        <dbReference type="EMBL" id="GAG77713.1"/>
    </source>
</evidence>
<dbReference type="PANTHER" id="PTHR35813">
    <property type="entry name" value="INNER MEMBRANE PROTEIN YBAN"/>
    <property type="match status" value="1"/>
</dbReference>
<accession>X1B068</accession>
<keyword evidence="1" id="KW-1133">Transmembrane helix</keyword>
<dbReference type="GO" id="GO:0005886">
    <property type="term" value="C:plasma membrane"/>
    <property type="evidence" value="ECO:0007669"/>
    <property type="project" value="TreeGrafter"/>
</dbReference>